<gene>
    <name evidence="1" type="ORF">BDN71DRAFT_225145</name>
</gene>
<organism evidence="1 2">
    <name type="scientific">Pleurotus eryngii</name>
    <name type="common">Boletus of the steppes</name>
    <dbReference type="NCBI Taxonomy" id="5323"/>
    <lineage>
        <taxon>Eukaryota</taxon>
        <taxon>Fungi</taxon>
        <taxon>Dikarya</taxon>
        <taxon>Basidiomycota</taxon>
        <taxon>Agaricomycotina</taxon>
        <taxon>Agaricomycetes</taxon>
        <taxon>Agaricomycetidae</taxon>
        <taxon>Agaricales</taxon>
        <taxon>Pleurotineae</taxon>
        <taxon>Pleurotaceae</taxon>
        <taxon>Pleurotus</taxon>
    </lineage>
</organism>
<comment type="caution">
    <text evidence="1">The sequence shown here is derived from an EMBL/GenBank/DDBJ whole genome shotgun (WGS) entry which is preliminary data.</text>
</comment>
<evidence type="ECO:0000313" key="2">
    <source>
        <dbReference type="Proteomes" id="UP000807025"/>
    </source>
</evidence>
<dbReference type="Proteomes" id="UP000807025">
    <property type="component" value="Unassembled WGS sequence"/>
</dbReference>
<keyword evidence="2" id="KW-1185">Reference proteome</keyword>
<name>A0A9P6A553_PLEER</name>
<protein>
    <recommendedName>
        <fullName evidence="3">F-box domain-containing protein</fullName>
    </recommendedName>
</protein>
<reference evidence="1" key="1">
    <citation type="submission" date="2020-11" db="EMBL/GenBank/DDBJ databases">
        <authorList>
            <consortium name="DOE Joint Genome Institute"/>
            <person name="Ahrendt S."/>
            <person name="Riley R."/>
            <person name="Andreopoulos W."/>
            <person name="Labutti K."/>
            <person name="Pangilinan J."/>
            <person name="Ruiz-Duenas F.J."/>
            <person name="Barrasa J.M."/>
            <person name="Sanchez-Garcia M."/>
            <person name="Camarero S."/>
            <person name="Miyauchi S."/>
            <person name="Serrano A."/>
            <person name="Linde D."/>
            <person name="Babiker R."/>
            <person name="Drula E."/>
            <person name="Ayuso-Fernandez I."/>
            <person name="Pacheco R."/>
            <person name="Padilla G."/>
            <person name="Ferreira P."/>
            <person name="Barriuso J."/>
            <person name="Kellner H."/>
            <person name="Castanera R."/>
            <person name="Alfaro M."/>
            <person name="Ramirez L."/>
            <person name="Pisabarro A.G."/>
            <person name="Kuo A."/>
            <person name="Tritt A."/>
            <person name="Lipzen A."/>
            <person name="He G."/>
            <person name="Yan M."/>
            <person name="Ng V."/>
            <person name="Cullen D."/>
            <person name="Martin F."/>
            <person name="Rosso M.-N."/>
            <person name="Henrissat B."/>
            <person name="Hibbett D."/>
            <person name="Martinez A.T."/>
            <person name="Grigoriev I.V."/>
        </authorList>
    </citation>
    <scope>NUCLEOTIDE SEQUENCE</scope>
    <source>
        <strain evidence="1">ATCC 90797</strain>
    </source>
</reference>
<evidence type="ECO:0008006" key="3">
    <source>
        <dbReference type="Google" id="ProtNLM"/>
    </source>
</evidence>
<proteinExistence type="predicted"/>
<dbReference type="EMBL" id="MU154533">
    <property type="protein sequence ID" value="KAF9499217.1"/>
    <property type="molecule type" value="Genomic_DNA"/>
</dbReference>
<evidence type="ECO:0000313" key="1">
    <source>
        <dbReference type="EMBL" id="KAF9499217.1"/>
    </source>
</evidence>
<sequence>MAERPTQDTDSSLSPREARQLPIELIDHIIRFLDDRNENPLLSISPTVLACLLARLSAGHGTASVGLRYSARSFSTSTCPPKTIGFTFCIIQPPISRNTSVPESLLGFVNLRSLSMESIRLIQQPLTTPMLFAITSLVSNSCRLEKLRIGFWMFTEDLTDLLLIQHLYQ</sequence>
<dbReference type="AlphaFoldDB" id="A0A9P6A553"/>
<accession>A0A9P6A553</accession>